<organism evidence="3 4">
    <name type="scientific">Drosophila navojoa</name>
    <name type="common">Fruit fly</name>
    <dbReference type="NCBI Taxonomy" id="7232"/>
    <lineage>
        <taxon>Eukaryota</taxon>
        <taxon>Metazoa</taxon>
        <taxon>Ecdysozoa</taxon>
        <taxon>Arthropoda</taxon>
        <taxon>Hexapoda</taxon>
        <taxon>Insecta</taxon>
        <taxon>Pterygota</taxon>
        <taxon>Neoptera</taxon>
        <taxon>Endopterygota</taxon>
        <taxon>Diptera</taxon>
        <taxon>Brachycera</taxon>
        <taxon>Muscomorpha</taxon>
        <taxon>Ephydroidea</taxon>
        <taxon>Drosophilidae</taxon>
        <taxon>Drosophila</taxon>
    </lineage>
</organism>
<keyword evidence="1" id="KW-0539">Nucleus</keyword>
<dbReference type="AlphaFoldDB" id="A0A484AT60"/>
<keyword evidence="1" id="KW-0131">Cell cycle</keyword>
<accession>A0A484AT60</accession>
<dbReference type="GO" id="GO:0090694">
    <property type="term" value="C:Scc2-Scc4 cohesin loading complex"/>
    <property type="evidence" value="ECO:0007669"/>
    <property type="project" value="TreeGrafter"/>
</dbReference>
<sequence length="386" mass="44331">MLSTRILDTGVSVRKRVIKILRDICIEYPDFEKIPEICVKMIRRVNDEEGIQKLVTEVFMKMWFTPCAKSDKYGIQRKINQIIDVVNSAHDTGTSWLEGLLMSIFKPKENMVKLDGSTQETVKKNTEPPQDIVLACQQLADGLVDRLIELEDTDNAPLGDANNGLPPTICDNVFECLMFFCGCSNHEIRKQALISLGSFCVMNDDYLTRSELKQFYCDLLRSSSNDGGIKIICMRNIWIYLTESEMFMHNKEKEWEKQSKNEDLKEMNDVSSGMASRIIQLYLEEILDCFLNRDDAVRLWAVKVVQIVLRQGLVHPVRMVPYLICLSTDLKVESAHRADALLKDIDKTYSGFVNMKVQFGLQLCFKLQEILQKNNKAKNEIIRGYA</sequence>
<evidence type="ECO:0000259" key="2">
    <source>
        <dbReference type="Pfam" id="PF12830"/>
    </source>
</evidence>
<dbReference type="GO" id="GO:0003682">
    <property type="term" value="F:chromatin binding"/>
    <property type="evidence" value="ECO:0007669"/>
    <property type="project" value="TreeGrafter"/>
</dbReference>
<evidence type="ECO:0000256" key="1">
    <source>
        <dbReference type="RuleBase" id="RU364107"/>
    </source>
</evidence>
<keyword evidence="4" id="KW-1185">Reference proteome</keyword>
<dbReference type="PANTHER" id="PTHR21704:SF18">
    <property type="entry name" value="NIPPED-B-LIKE PROTEIN"/>
    <property type="match status" value="1"/>
</dbReference>
<evidence type="ECO:0000313" key="4">
    <source>
        <dbReference type="Proteomes" id="UP000295192"/>
    </source>
</evidence>
<dbReference type="STRING" id="7232.A0A484AT60"/>
<dbReference type="GO" id="GO:0010468">
    <property type="term" value="P:regulation of gene expression"/>
    <property type="evidence" value="ECO:0007669"/>
    <property type="project" value="InterPro"/>
</dbReference>
<dbReference type="GO" id="GO:0140588">
    <property type="term" value="P:chromatin looping"/>
    <property type="evidence" value="ECO:0007669"/>
    <property type="project" value="InterPro"/>
</dbReference>
<protein>
    <recommendedName>
        <fullName evidence="1">Nipped-B protein</fullName>
    </recommendedName>
</protein>
<dbReference type="GO" id="GO:0071169">
    <property type="term" value="P:establishment of protein localization to chromatin"/>
    <property type="evidence" value="ECO:0007669"/>
    <property type="project" value="TreeGrafter"/>
</dbReference>
<dbReference type="OrthoDB" id="418242at2759"/>
<dbReference type="InterPro" id="IPR033031">
    <property type="entry name" value="Scc2/Nipped-B"/>
</dbReference>
<dbReference type="InterPro" id="IPR024986">
    <property type="entry name" value="Nipped-B_C"/>
</dbReference>
<keyword evidence="1" id="KW-0677">Repeat</keyword>
<name>A0A484AT60_DRONA</name>
<dbReference type="EMBL" id="LSRL02000958">
    <property type="protein sequence ID" value="TDG39568.1"/>
    <property type="molecule type" value="Genomic_DNA"/>
</dbReference>
<proteinExistence type="inferred from homology"/>
<dbReference type="Proteomes" id="UP000295192">
    <property type="component" value="Unassembled WGS sequence"/>
</dbReference>
<evidence type="ECO:0000313" key="3">
    <source>
        <dbReference type="EMBL" id="TDG39568.1"/>
    </source>
</evidence>
<dbReference type="SUPFAM" id="SSF48371">
    <property type="entry name" value="ARM repeat"/>
    <property type="match status" value="1"/>
</dbReference>
<dbReference type="GO" id="GO:0034087">
    <property type="term" value="P:establishment of mitotic sister chromatid cohesion"/>
    <property type="evidence" value="ECO:0007669"/>
    <property type="project" value="TreeGrafter"/>
</dbReference>
<dbReference type="InterPro" id="IPR016024">
    <property type="entry name" value="ARM-type_fold"/>
</dbReference>
<gene>
    <name evidence="3" type="ORF">AWZ03_014009</name>
</gene>
<feature type="domain" description="Sister chromatid cohesion C-terminal" evidence="2">
    <location>
        <begin position="275"/>
        <end position="375"/>
    </location>
</feature>
<dbReference type="GO" id="GO:1990414">
    <property type="term" value="P:replication-born double-strand break repair via sister chromatid exchange"/>
    <property type="evidence" value="ECO:0007669"/>
    <property type="project" value="TreeGrafter"/>
</dbReference>
<comment type="similarity">
    <text evidence="1">Belongs to the SCC2/Nipped-B family.</text>
</comment>
<comment type="subcellular location">
    <subcellularLocation>
        <location evidence="1">Nucleus</location>
    </subcellularLocation>
</comment>
<reference evidence="3 4" key="1">
    <citation type="journal article" date="2019" name="J. Hered.">
        <title>An Improved Genome Assembly for Drosophila navojoa, the Basal Species in the mojavensis Cluster.</title>
        <authorList>
            <person name="Vanderlinde T."/>
            <person name="Dupim E.G."/>
            <person name="Nazario-Yepiz N.O."/>
            <person name="Carvalho A.B."/>
        </authorList>
    </citation>
    <scope>NUCLEOTIDE SEQUENCE [LARGE SCALE GENOMIC DNA]</scope>
    <source>
        <strain evidence="3">Navoj_Jal97</strain>
        <tissue evidence="3">Whole organism</tissue>
    </source>
</reference>
<dbReference type="GO" id="GO:0061775">
    <property type="term" value="F:cohesin loader activity"/>
    <property type="evidence" value="ECO:0007669"/>
    <property type="project" value="InterPro"/>
</dbReference>
<dbReference type="Pfam" id="PF12830">
    <property type="entry name" value="Nipped-B_C"/>
    <property type="match status" value="1"/>
</dbReference>
<dbReference type="PANTHER" id="PTHR21704">
    <property type="entry name" value="NIPPED-B-LIKE PROTEIN DELANGIN SCC2-RELATED"/>
    <property type="match status" value="1"/>
</dbReference>
<comment type="caution">
    <text evidence="3">The sequence shown here is derived from an EMBL/GenBank/DDBJ whole genome shotgun (WGS) entry which is preliminary data.</text>
</comment>